<accession>A0A8K0X1M8</accession>
<name>A0A8K0X1M8_9PEZI</name>
<dbReference type="AlphaFoldDB" id="A0A8K0X1M8"/>
<dbReference type="Proteomes" id="UP000813385">
    <property type="component" value="Unassembled WGS sequence"/>
</dbReference>
<comment type="caution">
    <text evidence="2">The sequence shown here is derived from an EMBL/GenBank/DDBJ whole genome shotgun (WGS) entry which is preliminary data.</text>
</comment>
<sequence>MRLGVGRMRPGFKLYNKTDPDGDIFAQLINHHANIRPDLLLIIDTSLSVPGIQDTVRTFADVTRSPGWKDCVCEPKRGQRRASNSWESRPLPKDEQQEHGQLYMPPGPVYATRYSGSATKQSAPRKTCCLHESSAWHADETAEIPLRREVDDAFHLTPWQRVAEMRLREG</sequence>
<keyword evidence="3" id="KW-1185">Reference proteome</keyword>
<evidence type="ECO:0000256" key="1">
    <source>
        <dbReference type="SAM" id="MobiDB-lite"/>
    </source>
</evidence>
<gene>
    <name evidence="2" type="ORF">B0T11DRAFT_127946</name>
</gene>
<proteinExistence type="predicted"/>
<dbReference type="OrthoDB" id="2919105at2759"/>
<protein>
    <submittedName>
        <fullName evidence="2">Uncharacterized protein</fullName>
    </submittedName>
</protein>
<dbReference type="EMBL" id="JAGPXD010000005">
    <property type="protein sequence ID" value="KAH7354411.1"/>
    <property type="molecule type" value="Genomic_DNA"/>
</dbReference>
<evidence type="ECO:0000313" key="3">
    <source>
        <dbReference type="Proteomes" id="UP000813385"/>
    </source>
</evidence>
<organism evidence="2 3">
    <name type="scientific">Plectosphaerella cucumerina</name>
    <dbReference type="NCBI Taxonomy" id="40658"/>
    <lineage>
        <taxon>Eukaryota</taxon>
        <taxon>Fungi</taxon>
        <taxon>Dikarya</taxon>
        <taxon>Ascomycota</taxon>
        <taxon>Pezizomycotina</taxon>
        <taxon>Sordariomycetes</taxon>
        <taxon>Hypocreomycetidae</taxon>
        <taxon>Glomerellales</taxon>
        <taxon>Plectosphaerellaceae</taxon>
        <taxon>Plectosphaerella</taxon>
    </lineage>
</organism>
<evidence type="ECO:0000313" key="2">
    <source>
        <dbReference type="EMBL" id="KAH7354411.1"/>
    </source>
</evidence>
<reference evidence="2" key="1">
    <citation type="journal article" date="2021" name="Nat. Commun.">
        <title>Genetic determinants of endophytism in the Arabidopsis root mycobiome.</title>
        <authorList>
            <person name="Mesny F."/>
            <person name="Miyauchi S."/>
            <person name="Thiergart T."/>
            <person name="Pickel B."/>
            <person name="Atanasova L."/>
            <person name="Karlsson M."/>
            <person name="Huettel B."/>
            <person name="Barry K.W."/>
            <person name="Haridas S."/>
            <person name="Chen C."/>
            <person name="Bauer D."/>
            <person name="Andreopoulos W."/>
            <person name="Pangilinan J."/>
            <person name="LaButti K."/>
            <person name="Riley R."/>
            <person name="Lipzen A."/>
            <person name="Clum A."/>
            <person name="Drula E."/>
            <person name="Henrissat B."/>
            <person name="Kohler A."/>
            <person name="Grigoriev I.V."/>
            <person name="Martin F.M."/>
            <person name="Hacquard S."/>
        </authorList>
    </citation>
    <scope>NUCLEOTIDE SEQUENCE</scope>
    <source>
        <strain evidence="2">MPI-CAGE-AT-0016</strain>
    </source>
</reference>
<feature type="region of interest" description="Disordered" evidence="1">
    <location>
        <begin position="74"/>
        <end position="102"/>
    </location>
</feature>